<feature type="transmembrane region" description="Helical" evidence="1">
    <location>
        <begin position="359"/>
        <end position="383"/>
    </location>
</feature>
<accession>A0A9X2I034</accession>
<feature type="transmembrane region" description="Helical" evidence="1">
    <location>
        <begin position="268"/>
        <end position="288"/>
    </location>
</feature>
<sequence>MKKERSIMQYRGETCLNCHLPLDLSDQYCPNCGQLNSTKKLSFKDFFEEFFSGVFAYDSRFQRTLRVLLFRPGKISKDYINGKRMRYANPFRFYLSASILFFLLFGLTVDLNNSNQAEVDFEDQPPIFAPGLPDAERDSIRELIEENSLDSINKVLSQRGMDSIKSLPLSRIQDSIETEADSITENYLDNYVPQSEIDTMHFWNANKTRIELYSAFLDQTRIRNSEIAIDSLRHEHSAYNHWLYKKVVDFDTFKEEPNLFINYFVSKLPFIIFFYLPVFALFIWLLYLRRPFNYMEHLIFAFHTQTMFFILYGLAILVKIIIDSNWPVTAANFIFLFYLYKGMRFFYGQNRVKTILKFLILNLIFFILAIIAAIISLLASFSIY</sequence>
<reference evidence="2" key="1">
    <citation type="submission" date="2022-07" db="EMBL/GenBank/DDBJ databases">
        <title>Gramela sediminis sp. nov., isolated from deep-sea sediment of the Indian Ocean.</title>
        <authorList>
            <person name="Shi H."/>
        </authorList>
    </citation>
    <scope>NUCLEOTIDE SEQUENCE</scope>
    <source>
        <strain evidence="2">GC03-9</strain>
    </source>
</reference>
<dbReference type="InterPro" id="IPR022134">
    <property type="entry name" value="DUF3667"/>
</dbReference>
<feature type="transmembrane region" description="Helical" evidence="1">
    <location>
        <begin position="300"/>
        <end position="322"/>
    </location>
</feature>
<dbReference type="Pfam" id="PF12412">
    <property type="entry name" value="DUF3667"/>
    <property type="match status" value="1"/>
</dbReference>
<feature type="transmembrane region" description="Helical" evidence="1">
    <location>
        <begin position="91"/>
        <end position="109"/>
    </location>
</feature>
<evidence type="ECO:0000256" key="1">
    <source>
        <dbReference type="SAM" id="Phobius"/>
    </source>
</evidence>
<feature type="transmembrane region" description="Helical" evidence="1">
    <location>
        <begin position="328"/>
        <end position="347"/>
    </location>
</feature>
<dbReference type="AlphaFoldDB" id="A0A9X2I034"/>
<comment type="caution">
    <text evidence="2">The sequence shown here is derived from an EMBL/GenBank/DDBJ whole genome shotgun (WGS) entry which is preliminary data.</text>
</comment>
<evidence type="ECO:0000313" key="2">
    <source>
        <dbReference type="EMBL" id="MCP9198446.1"/>
    </source>
</evidence>
<keyword evidence="1" id="KW-1133">Transmembrane helix</keyword>
<protein>
    <submittedName>
        <fullName evidence="2">DUF3667 domain-containing protein</fullName>
    </submittedName>
</protein>
<keyword evidence="3" id="KW-1185">Reference proteome</keyword>
<dbReference type="EMBL" id="JANCNS010000001">
    <property type="protein sequence ID" value="MCP9198446.1"/>
    <property type="molecule type" value="Genomic_DNA"/>
</dbReference>
<gene>
    <name evidence="2" type="ORF">MKO06_00900</name>
</gene>
<evidence type="ECO:0000313" key="3">
    <source>
        <dbReference type="Proteomes" id="UP001155280"/>
    </source>
</evidence>
<dbReference type="RefSeq" id="WP_241550456.1">
    <property type="nucleotide sequence ID" value="NZ_JANCNS010000001.1"/>
</dbReference>
<dbReference type="Proteomes" id="UP001155280">
    <property type="component" value="Unassembled WGS sequence"/>
</dbReference>
<keyword evidence="1" id="KW-0472">Membrane</keyword>
<organism evidence="2 3">
    <name type="scientific">Christiangramia oceanisediminis</name>
    <dbReference type="NCBI Taxonomy" id="2920386"/>
    <lineage>
        <taxon>Bacteria</taxon>
        <taxon>Pseudomonadati</taxon>
        <taxon>Bacteroidota</taxon>
        <taxon>Flavobacteriia</taxon>
        <taxon>Flavobacteriales</taxon>
        <taxon>Flavobacteriaceae</taxon>
        <taxon>Christiangramia</taxon>
    </lineage>
</organism>
<name>A0A9X2I034_9FLAO</name>
<proteinExistence type="predicted"/>
<keyword evidence="1" id="KW-0812">Transmembrane</keyword>